<sequence>MTSEWLIVNNEEEPNQSHLKNLGKEIMAEQKLPQLKKDTNGDAVRLLQQQLITFGYLGSSSFDSKFGSVTEAAVKQFQRDQNLKDDGIVGPNTWLALANWANRFCQQLAPQ</sequence>
<organism evidence="2 3">
    <name type="scientific">Scytonema hofmannii PCC 7110</name>
    <dbReference type="NCBI Taxonomy" id="128403"/>
    <lineage>
        <taxon>Bacteria</taxon>
        <taxon>Bacillati</taxon>
        <taxon>Cyanobacteriota</taxon>
        <taxon>Cyanophyceae</taxon>
        <taxon>Nostocales</taxon>
        <taxon>Scytonemataceae</taxon>
        <taxon>Scytonema</taxon>
    </lineage>
</organism>
<comment type="caution">
    <text evidence="2">The sequence shown here is derived from an EMBL/GenBank/DDBJ whole genome shotgun (WGS) entry which is preliminary data.</text>
</comment>
<evidence type="ECO:0000313" key="2">
    <source>
        <dbReference type="EMBL" id="KYC36831.1"/>
    </source>
</evidence>
<reference evidence="2 3" key="1">
    <citation type="journal article" date="2013" name="Genome Biol. Evol.">
        <title>Genomes of Stigonematalean cyanobacteria (subsection V) and the evolution of oxygenic photosynthesis from prokaryotes to plastids.</title>
        <authorList>
            <person name="Dagan T."/>
            <person name="Roettger M."/>
            <person name="Stucken K."/>
            <person name="Landan G."/>
            <person name="Koch R."/>
            <person name="Major P."/>
            <person name="Gould S.B."/>
            <person name="Goremykin V.V."/>
            <person name="Rippka R."/>
            <person name="Tandeau de Marsac N."/>
            <person name="Gugger M."/>
            <person name="Lockhart P.J."/>
            <person name="Allen J.F."/>
            <person name="Brune I."/>
            <person name="Maus I."/>
            <person name="Puhler A."/>
            <person name="Martin W.F."/>
        </authorList>
    </citation>
    <scope>NUCLEOTIDE SEQUENCE [LARGE SCALE GENOMIC DNA]</scope>
    <source>
        <strain evidence="2 3">PCC 7110</strain>
    </source>
</reference>
<dbReference type="InterPro" id="IPR036366">
    <property type="entry name" value="PGBDSf"/>
</dbReference>
<dbReference type="InterPro" id="IPR036365">
    <property type="entry name" value="PGBD-like_sf"/>
</dbReference>
<dbReference type="Proteomes" id="UP000076925">
    <property type="component" value="Unassembled WGS sequence"/>
</dbReference>
<accession>A0A139WWK8</accession>
<dbReference type="EMBL" id="ANNX02000047">
    <property type="protein sequence ID" value="KYC36831.1"/>
    <property type="molecule type" value="Genomic_DNA"/>
</dbReference>
<dbReference type="SUPFAM" id="SSF47090">
    <property type="entry name" value="PGBD-like"/>
    <property type="match status" value="1"/>
</dbReference>
<proteinExistence type="predicted"/>
<dbReference type="STRING" id="128403.WA1_45015"/>
<dbReference type="InterPro" id="IPR002477">
    <property type="entry name" value="Peptidoglycan-bd-like"/>
</dbReference>
<gene>
    <name evidence="2" type="ORF">WA1_45015</name>
</gene>
<evidence type="ECO:0000313" key="3">
    <source>
        <dbReference type="Proteomes" id="UP000076925"/>
    </source>
</evidence>
<protein>
    <recommendedName>
        <fullName evidence="1">Peptidoglycan binding-like domain-containing protein</fullName>
    </recommendedName>
</protein>
<keyword evidence="3" id="KW-1185">Reference proteome</keyword>
<dbReference type="AlphaFoldDB" id="A0A139WWK8"/>
<name>A0A139WWK8_9CYAN</name>
<feature type="domain" description="Peptidoglycan binding-like" evidence="1">
    <location>
        <begin position="40"/>
        <end position="97"/>
    </location>
</feature>
<dbReference type="Pfam" id="PF01471">
    <property type="entry name" value="PG_binding_1"/>
    <property type="match status" value="1"/>
</dbReference>
<evidence type="ECO:0000259" key="1">
    <source>
        <dbReference type="Pfam" id="PF01471"/>
    </source>
</evidence>
<dbReference type="RefSeq" id="WP_017744071.1">
    <property type="nucleotide sequence ID" value="NZ_KQ976354.1"/>
</dbReference>
<dbReference type="Gene3D" id="1.10.101.10">
    <property type="entry name" value="PGBD-like superfamily/PGBD"/>
    <property type="match status" value="1"/>
</dbReference>